<sequence>MLSPDYFNQIIKVSTESLQLTRNLDRIIESDPPFSYHCVQVFPGFVPTLKHDSIITRKLGYDVYTTYYDYYIVLLSEIGSVRAIRFSGRVQRLNVNESFRVERLERKKDDRSKIGEELTGTFITYGNIENVKLVELQIYISLLMGFIRPLVLDEGHRTAIIPSPLSLIAYEEHNSHKSSLVYLSPASVIVQLDEKVQKTRIELFNKYVNGIMTNGFMFSFDGSFFYRIGPFRILIPLTYNETKDMYQAKAVKNFKGIFFFKRSPPYMIPGSEPNAYFLALEEAPFNFDSKILGILGKVLEFKIKTPIHSPKKSDVKMEIMKEKIIYPFISINSKALQEARSKFHSFERKLTGSNAVEPINKPTISDHVEHDKFFYKEPTSNELFYLTPPFISKLVHENIPLDAKNLLVKVKETVELQLQDLWEITNPFSEKSGIHELKVILEAGLYSNKWRKLYSEYIDFAKKHKLKFLL</sequence>
<gene>
    <name evidence="1" type="ORF">MA03_03725</name>
</gene>
<dbReference type="EMBL" id="CP009961">
    <property type="protein sequence ID" value="AKG38573.1"/>
    <property type="molecule type" value="Genomic_DNA"/>
</dbReference>
<dbReference type="HOGENOM" id="CLU_580911_0_0_2"/>
<proteinExistence type="predicted"/>
<evidence type="ECO:0000313" key="2">
    <source>
        <dbReference type="Proteomes" id="UP000067434"/>
    </source>
</evidence>
<dbReference type="RefSeq" id="WP_052883993.1">
    <property type="nucleotide sequence ID" value="NZ_CP009961.1"/>
</dbReference>
<protein>
    <submittedName>
        <fullName evidence="1">Uncharacterized protein</fullName>
    </submittedName>
</protein>
<name>A0A0F7FHE4_9CREN</name>
<reference evidence="1 2" key="1">
    <citation type="journal article" date="2015" name="Stand. Genomic Sci.">
        <title>Complete genome sequence of and proposal of Thermofilum uzonense sp. nov. a novel hyperthermophilic crenarchaeon and emended description of the genus Thermofilum.</title>
        <authorList>
            <person name="Toshchakov S.V."/>
            <person name="Korzhenkov A.A."/>
            <person name="Samarov N.I."/>
            <person name="Mazunin I.O."/>
            <person name="Mozhey O.I."/>
            <person name="Shmyr I.S."/>
            <person name="Derbikova K.S."/>
            <person name="Taranov E.A."/>
            <person name="Dominova I.N."/>
            <person name="Bonch-Osmolovskaya E.A."/>
            <person name="Patrushev M.V."/>
            <person name="Podosokorskaya O.A."/>
            <person name="Kublanov I.V."/>
        </authorList>
    </citation>
    <scope>NUCLEOTIDE SEQUENCE [LARGE SCALE GENOMIC DNA]</scope>
    <source>
        <strain evidence="1 2">1807-2</strain>
    </source>
</reference>
<organism evidence="1 2">
    <name type="scientific">Infirmifilum uzonense</name>
    <dbReference type="NCBI Taxonomy" id="1550241"/>
    <lineage>
        <taxon>Archaea</taxon>
        <taxon>Thermoproteota</taxon>
        <taxon>Thermoprotei</taxon>
        <taxon>Thermofilales</taxon>
        <taxon>Thermofilaceae</taxon>
        <taxon>Infirmifilum</taxon>
    </lineage>
</organism>
<accession>A0A0F7FHE4</accession>
<dbReference type="KEGG" id="thf:MA03_03725"/>
<dbReference type="GeneID" id="25401310"/>
<dbReference type="PATRIC" id="fig|1550241.5.peg.792"/>
<dbReference type="STRING" id="1550241.MA03_03725"/>
<keyword evidence="2" id="KW-1185">Reference proteome</keyword>
<evidence type="ECO:0000313" key="1">
    <source>
        <dbReference type="EMBL" id="AKG38573.1"/>
    </source>
</evidence>
<dbReference type="AlphaFoldDB" id="A0A0F7FHE4"/>
<dbReference type="Proteomes" id="UP000067434">
    <property type="component" value="Chromosome"/>
</dbReference>